<gene>
    <name evidence="1" type="ORF">FNA46_16835</name>
</gene>
<dbReference type="InterPro" id="IPR038696">
    <property type="entry name" value="IalB_sf"/>
</dbReference>
<dbReference type="Proteomes" id="UP000316801">
    <property type="component" value="Unassembled WGS sequence"/>
</dbReference>
<evidence type="ECO:0000313" key="2">
    <source>
        <dbReference type="Proteomes" id="UP000316801"/>
    </source>
</evidence>
<dbReference type="EMBL" id="VJMG01000047">
    <property type="protein sequence ID" value="TRL37113.1"/>
    <property type="molecule type" value="Genomic_DNA"/>
</dbReference>
<organism evidence="1 2">
    <name type="scientific">Rhizobium straminoryzae</name>
    <dbReference type="NCBI Taxonomy" id="1387186"/>
    <lineage>
        <taxon>Bacteria</taxon>
        <taxon>Pseudomonadati</taxon>
        <taxon>Pseudomonadota</taxon>
        <taxon>Alphaproteobacteria</taxon>
        <taxon>Hyphomicrobiales</taxon>
        <taxon>Rhizobiaceae</taxon>
        <taxon>Rhizobium/Agrobacterium group</taxon>
        <taxon>Rhizobium</taxon>
    </lineage>
</organism>
<comment type="caution">
    <text evidence="1">The sequence shown here is derived from an EMBL/GenBank/DDBJ whole genome shotgun (WGS) entry which is preliminary data.</text>
</comment>
<dbReference type="Gene3D" id="2.60.40.1880">
    <property type="entry name" value="Invasion associated locus B (IalB) protein"/>
    <property type="match status" value="1"/>
</dbReference>
<evidence type="ECO:0000313" key="1">
    <source>
        <dbReference type="EMBL" id="TRL37113.1"/>
    </source>
</evidence>
<reference evidence="1 2" key="1">
    <citation type="submission" date="2019-07" db="EMBL/GenBank/DDBJ databases">
        <title>Ln-dependent methylotrophs.</title>
        <authorList>
            <person name="Tani A."/>
        </authorList>
    </citation>
    <scope>NUCLEOTIDE SEQUENCE [LARGE SCALE GENOMIC DNA]</scope>
    <source>
        <strain evidence="1 2">SM12</strain>
    </source>
</reference>
<accession>A0A549T5F4</accession>
<keyword evidence="2" id="KW-1185">Reference proteome</keyword>
<dbReference type="AlphaFoldDB" id="A0A549T5F4"/>
<dbReference type="Pfam" id="PF06776">
    <property type="entry name" value="IalB"/>
    <property type="match status" value="1"/>
</dbReference>
<protein>
    <submittedName>
        <fullName evidence="1">Invasion associated locus B family protein</fullName>
    </submittedName>
</protein>
<name>A0A549T5F4_9HYPH</name>
<dbReference type="InterPro" id="IPR010642">
    <property type="entry name" value="Invasion_prot_B"/>
</dbReference>
<proteinExistence type="predicted"/>
<sequence>MRKSMMMWRVVALRALASLVLTLGLVPSLTVERVMAAQLPGGVGSLVETFEDWVVACRAQNGVVGCVLRQEQSDGTTGRAMLAAELMPRGGRIDGALLLPFGLKLADGAGLSLGDAGPVQRFPFSTCVPDGCIVPIRLDPVLVSAMKTAPVLKIQALTLATGEALPMRLSLKGFSAALARAAQLAP</sequence>